<evidence type="ECO:0000313" key="1">
    <source>
        <dbReference type="EnsemblMetazoa" id="AMIN009123-PA"/>
    </source>
</evidence>
<organism evidence="1 2">
    <name type="scientific">Anopheles minimus</name>
    <dbReference type="NCBI Taxonomy" id="112268"/>
    <lineage>
        <taxon>Eukaryota</taxon>
        <taxon>Metazoa</taxon>
        <taxon>Ecdysozoa</taxon>
        <taxon>Arthropoda</taxon>
        <taxon>Hexapoda</taxon>
        <taxon>Insecta</taxon>
        <taxon>Pterygota</taxon>
        <taxon>Neoptera</taxon>
        <taxon>Endopterygota</taxon>
        <taxon>Diptera</taxon>
        <taxon>Nematocera</taxon>
        <taxon>Culicoidea</taxon>
        <taxon>Culicidae</taxon>
        <taxon>Anophelinae</taxon>
        <taxon>Anopheles</taxon>
    </lineage>
</organism>
<accession>A0A182WFH6</accession>
<evidence type="ECO:0000313" key="2">
    <source>
        <dbReference type="Proteomes" id="UP000075920"/>
    </source>
</evidence>
<protein>
    <submittedName>
        <fullName evidence="1">Uncharacterized protein</fullName>
    </submittedName>
</protein>
<dbReference type="Proteomes" id="UP000075920">
    <property type="component" value="Unassembled WGS sequence"/>
</dbReference>
<proteinExistence type="predicted"/>
<sequence>YGVLIYPIFFIIALQDVYYSWRRVLEGNKDVGTMCILQLFVDMTGFFYTIELADLTLLKEDSQSLLEEKIYKAPFEICDIMDRTFVVNFNKFWHQAIVKQWKELLLENDWFNKSVMFAVVLANSDCDECVMVGSFIGAHLLPNLCSARSHLLNDLEKGSWWRRNQSTSSLQKKQNYIDQICQTLIPDIKHGLQFASVADIIMDQIFETILAFPQLIVLEYGQLDLIGEGLQFKNRKAVSKVLQCLKILMVDAFHSGAKETVALYILRRETQLTCIMDAYKKTESKILHLFLDALGVVGNVLLSEETAEKIVLKMFGTDQAVINAAIDLHGIYCASIHPPAEVETNALAAILEAFERYAYPLASFN</sequence>
<reference evidence="1" key="2">
    <citation type="submission" date="2020-05" db="UniProtKB">
        <authorList>
            <consortium name="EnsemblMetazoa"/>
        </authorList>
    </citation>
    <scope>IDENTIFICATION</scope>
    <source>
        <strain evidence="1">MINIMUS1</strain>
    </source>
</reference>
<keyword evidence="2" id="KW-1185">Reference proteome</keyword>
<reference evidence="2" key="1">
    <citation type="submission" date="2013-03" db="EMBL/GenBank/DDBJ databases">
        <title>The Genome Sequence of Anopheles minimus MINIMUS1.</title>
        <authorList>
            <consortium name="The Broad Institute Genomics Platform"/>
            <person name="Neafsey D.E."/>
            <person name="Walton C."/>
            <person name="Walker B."/>
            <person name="Young S.K."/>
            <person name="Zeng Q."/>
            <person name="Gargeya S."/>
            <person name="Fitzgerald M."/>
            <person name="Haas B."/>
            <person name="Abouelleil A."/>
            <person name="Allen A.W."/>
            <person name="Alvarado L."/>
            <person name="Arachchi H.M."/>
            <person name="Berlin A.M."/>
            <person name="Chapman S.B."/>
            <person name="Gainer-Dewar J."/>
            <person name="Goldberg J."/>
            <person name="Griggs A."/>
            <person name="Gujja S."/>
            <person name="Hansen M."/>
            <person name="Howarth C."/>
            <person name="Imamovic A."/>
            <person name="Ireland A."/>
            <person name="Larimer J."/>
            <person name="McCowan C."/>
            <person name="Murphy C."/>
            <person name="Pearson M."/>
            <person name="Poon T.W."/>
            <person name="Priest M."/>
            <person name="Roberts A."/>
            <person name="Saif S."/>
            <person name="Shea T."/>
            <person name="Sisk P."/>
            <person name="Sykes S."/>
            <person name="Wortman J."/>
            <person name="Nusbaum C."/>
            <person name="Birren B."/>
        </authorList>
    </citation>
    <scope>NUCLEOTIDE SEQUENCE [LARGE SCALE GENOMIC DNA]</scope>
    <source>
        <strain evidence="2">MINIMUS1</strain>
    </source>
</reference>
<dbReference type="EnsemblMetazoa" id="AMIN009123-RA">
    <property type="protein sequence ID" value="AMIN009123-PA"/>
    <property type="gene ID" value="AMIN009123"/>
</dbReference>
<dbReference type="AlphaFoldDB" id="A0A182WFH6"/>
<name>A0A182WFH6_9DIPT</name>
<dbReference type="VEuPathDB" id="VectorBase:AMIN009123"/>